<evidence type="ECO:0000256" key="1">
    <source>
        <dbReference type="SAM" id="SignalP"/>
    </source>
</evidence>
<gene>
    <name evidence="2" type="ORF">H9809_06405</name>
</gene>
<keyword evidence="1" id="KW-0732">Signal</keyword>
<evidence type="ECO:0000313" key="2">
    <source>
        <dbReference type="EMBL" id="HIZ65512.1"/>
    </source>
</evidence>
<evidence type="ECO:0008006" key="4">
    <source>
        <dbReference type="Google" id="ProtNLM"/>
    </source>
</evidence>
<feature type="chain" id="PRO_5039675728" description="Lipoprotein" evidence="1">
    <location>
        <begin position="22"/>
        <end position="175"/>
    </location>
</feature>
<organism evidence="2 3">
    <name type="scientific">Candidatus Blautia pullicola</name>
    <dbReference type="NCBI Taxonomy" id="2838498"/>
    <lineage>
        <taxon>Bacteria</taxon>
        <taxon>Bacillati</taxon>
        <taxon>Bacillota</taxon>
        <taxon>Clostridia</taxon>
        <taxon>Lachnospirales</taxon>
        <taxon>Lachnospiraceae</taxon>
        <taxon>Blautia</taxon>
    </lineage>
</organism>
<accession>A0A9D2JT25</accession>
<reference evidence="2" key="1">
    <citation type="journal article" date="2021" name="PeerJ">
        <title>Extensive microbial diversity within the chicken gut microbiome revealed by metagenomics and culture.</title>
        <authorList>
            <person name="Gilroy R."/>
            <person name="Ravi A."/>
            <person name="Getino M."/>
            <person name="Pursley I."/>
            <person name="Horton D.L."/>
            <person name="Alikhan N.F."/>
            <person name="Baker D."/>
            <person name="Gharbi K."/>
            <person name="Hall N."/>
            <person name="Watson M."/>
            <person name="Adriaenssens E.M."/>
            <person name="Foster-Nyarko E."/>
            <person name="Jarju S."/>
            <person name="Secka A."/>
            <person name="Antonio M."/>
            <person name="Oren A."/>
            <person name="Chaudhuri R.R."/>
            <person name="La Ragione R."/>
            <person name="Hildebrand F."/>
            <person name="Pallen M.J."/>
        </authorList>
    </citation>
    <scope>NUCLEOTIDE SEQUENCE</scope>
    <source>
        <strain evidence="2">1068</strain>
    </source>
</reference>
<evidence type="ECO:0000313" key="3">
    <source>
        <dbReference type="Proteomes" id="UP000824056"/>
    </source>
</evidence>
<dbReference type="EMBL" id="DXBG01000156">
    <property type="protein sequence ID" value="HIZ65512.1"/>
    <property type="molecule type" value="Genomic_DNA"/>
</dbReference>
<comment type="caution">
    <text evidence="2">The sequence shown here is derived from an EMBL/GenBank/DDBJ whole genome shotgun (WGS) entry which is preliminary data.</text>
</comment>
<dbReference type="AlphaFoldDB" id="A0A9D2JT25"/>
<sequence>MKKYWKLLVLVCMVLAFPCGCKDKEKNSNNIEYIVDDLPTAGKTYGEEETEQIEAEITRWAEDYLLVDSDSNDEDKKIIKKALEASIVSDEEREKVMKDWKKFYEDADVKVGLVETEIKSAYKVEYKGENYGRVECNVKIYGTRNRDRFRRNYTLKLVLNYGEPTGVKEIENISW</sequence>
<proteinExistence type="predicted"/>
<name>A0A9D2JT25_9FIRM</name>
<reference evidence="2" key="2">
    <citation type="submission" date="2021-04" db="EMBL/GenBank/DDBJ databases">
        <authorList>
            <person name="Gilroy R."/>
        </authorList>
    </citation>
    <scope>NUCLEOTIDE SEQUENCE</scope>
    <source>
        <strain evidence="2">1068</strain>
    </source>
</reference>
<dbReference type="Proteomes" id="UP000824056">
    <property type="component" value="Unassembled WGS sequence"/>
</dbReference>
<feature type="signal peptide" evidence="1">
    <location>
        <begin position="1"/>
        <end position="21"/>
    </location>
</feature>
<protein>
    <recommendedName>
        <fullName evidence="4">Lipoprotein</fullName>
    </recommendedName>
</protein>